<comment type="caution">
    <text evidence="2">The sequence shown here is derived from an EMBL/GenBank/DDBJ whole genome shotgun (WGS) entry which is preliminary data.</text>
</comment>
<keyword evidence="3" id="KW-1185">Reference proteome</keyword>
<name>A0ABX9Q9I9_9BACT</name>
<evidence type="ECO:0000313" key="2">
    <source>
        <dbReference type="EMBL" id="RKH93269.1"/>
    </source>
</evidence>
<feature type="domain" description="Methyltransferase" evidence="1">
    <location>
        <begin position="54"/>
        <end position="152"/>
    </location>
</feature>
<protein>
    <submittedName>
        <fullName evidence="2">Class I SAM-dependent methyltransferase</fullName>
    </submittedName>
</protein>
<dbReference type="CDD" id="cd02440">
    <property type="entry name" value="AdoMet_MTases"/>
    <property type="match status" value="1"/>
</dbReference>
<reference evidence="2 3" key="1">
    <citation type="submission" date="2018-09" db="EMBL/GenBank/DDBJ databases">
        <authorList>
            <person name="Livingstone P.G."/>
            <person name="Whitworth D.E."/>
        </authorList>
    </citation>
    <scope>NUCLEOTIDE SEQUENCE [LARGE SCALE GENOMIC DNA]</scope>
    <source>
        <strain evidence="2 3">CA031B</strain>
    </source>
</reference>
<dbReference type="Pfam" id="PF13649">
    <property type="entry name" value="Methyltransf_25"/>
    <property type="match status" value="1"/>
</dbReference>
<sequence length="234" mass="25008">MSSHEHHHPRPFGPEHASHYDAGTTAGFAGYHAMHEIVAATMASTLKGNDTASVLSVGVGTGQELLPYTRYGGPAWRITGVDTSPHMLAVARERLNGAGLLARMQLHEGTLDGLPAGASFDGAQMVAVLHHVQGEATRLALLREVVRRLKPGAPFIIGDSFETDPVLMAAEEELLRVAGTTPEKLAMRRKALATLETLGSDEAFFALLQKAGLTAPHLLFASLRFKVFQLTSSP</sequence>
<dbReference type="EMBL" id="RAWI01000414">
    <property type="protein sequence ID" value="RKH93269.1"/>
    <property type="molecule type" value="Genomic_DNA"/>
</dbReference>
<dbReference type="Proteomes" id="UP000278907">
    <property type="component" value="Unassembled WGS sequence"/>
</dbReference>
<gene>
    <name evidence="2" type="ORF">D7Y13_34670</name>
</gene>
<dbReference type="Gene3D" id="3.40.50.150">
    <property type="entry name" value="Vaccinia Virus protein VP39"/>
    <property type="match status" value="1"/>
</dbReference>
<dbReference type="SUPFAM" id="SSF53335">
    <property type="entry name" value="S-adenosyl-L-methionine-dependent methyltransferases"/>
    <property type="match status" value="1"/>
</dbReference>
<keyword evidence="2" id="KW-0808">Transferase</keyword>
<dbReference type="RefSeq" id="WP_120585543.1">
    <property type="nucleotide sequence ID" value="NZ_RAWI01000414.1"/>
</dbReference>
<keyword evidence="2" id="KW-0489">Methyltransferase</keyword>
<evidence type="ECO:0000259" key="1">
    <source>
        <dbReference type="Pfam" id="PF13649"/>
    </source>
</evidence>
<dbReference type="InterPro" id="IPR029063">
    <property type="entry name" value="SAM-dependent_MTases_sf"/>
</dbReference>
<proteinExistence type="predicted"/>
<organism evidence="2 3">
    <name type="scientific">Corallococcus praedator</name>
    <dbReference type="NCBI Taxonomy" id="2316724"/>
    <lineage>
        <taxon>Bacteria</taxon>
        <taxon>Pseudomonadati</taxon>
        <taxon>Myxococcota</taxon>
        <taxon>Myxococcia</taxon>
        <taxon>Myxococcales</taxon>
        <taxon>Cystobacterineae</taxon>
        <taxon>Myxococcaceae</taxon>
        <taxon>Corallococcus</taxon>
    </lineage>
</organism>
<dbReference type="InterPro" id="IPR041698">
    <property type="entry name" value="Methyltransf_25"/>
</dbReference>
<dbReference type="GO" id="GO:0008168">
    <property type="term" value="F:methyltransferase activity"/>
    <property type="evidence" value="ECO:0007669"/>
    <property type="project" value="UniProtKB-KW"/>
</dbReference>
<dbReference type="InterPro" id="IPR050508">
    <property type="entry name" value="Methyltransf_Superfamily"/>
</dbReference>
<dbReference type="PANTHER" id="PTHR42912">
    <property type="entry name" value="METHYLTRANSFERASE"/>
    <property type="match status" value="1"/>
</dbReference>
<dbReference type="GO" id="GO:0032259">
    <property type="term" value="P:methylation"/>
    <property type="evidence" value="ECO:0007669"/>
    <property type="project" value="UniProtKB-KW"/>
</dbReference>
<evidence type="ECO:0000313" key="3">
    <source>
        <dbReference type="Proteomes" id="UP000278907"/>
    </source>
</evidence>
<accession>A0ABX9Q9I9</accession>